<keyword evidence="2" id="KW-0853">WD repeat</keyword>
<evidence type="ECO:0000256" key="1">
    <source>
        <dbReference type="ARBA" id="ARBA00022448"/>
    </source>
</evidence>
<keyword evidence="1" id="KW-0813">Transport</keyword>
<dbReference type="GO" id="GO:0090110">
    <property type="term" value="P:COPII-coated vesicle cargo loading"/>
    <property type="evidence" value="ECO:0007669"/>
    <property type="project" value="TreeGrafter"/>
</dbReference>
<dbReference type="GO" id="GO:0070971">
    <property type="term" value="C:endoplasmic reticulum exit site"/>
    <property type="evidence" value="ECO:0007669"/>
    <property type="project" value="TreeGrafter"/>
</dbReference>
<dbReference type="PANTHER" id="PTHR13923:SF11">
    <property type="entry name" value="SECRETORY 31, ISOFORM D"/>
    <property type="match status" value="1"/>
</dbReference>
<dbReference type="Proteomes" id="UP001054889">
    <property type="component" value="Unassembled WGS sequence"/>
</dbReference>
<organism evidence="4 5">
    <name type="scientific">Eleusine coracana subsp. coracana</name>
    <dbReference type="NCBI Taxonomy" id="191504"/>
    <lineage>
        <taxon>Eukaryota</taxon>
        <taxon>Viridiplantae</taxon>
        <taxon>Streptophyta</taxon>
        <taxon>Embryophyta</taxon>
        <taxon>Tracheophyta</taxon>
        <taxon>Spermatophyta</taxon>
        <taxon>Magnoliopsida</taxon>
        <taxon>Liliopsida</taxon>
        <taxon>Poales</taxon>
        <taxon>Poaceae</taxon>
        <taxon>PACMAD clade</taxon>
        <taxon>Chloridoideae</taxon>
        <taxon>Cynodonteae</taxon>
        <taxon>Eleusininae</taxon>
        <taxon>Eleusine</taxon>
    </lineage>
</organism>
<evidence type="ECO:0000313" key="5">
    <source>
        <dbReference type="Proteomes" id="UP001054889"/>
    </source>
</evidence>
<evidence type="ECO:0000256" key="2">
    <source>
        <dbReference type="ARBA" id="ARBA00022574"/>
    </source>
</evidence>
<dbReference type="GO" id="GO:0007029">
    <property type="term" value="P:endoplasmic reticulum organization"/>
    <property type="evidence" value="ECO:0007669"/>
    <property type="project" value="TreeGrafter"/>
</dbReference>
<evidence type="ECO:0000256" key="3">
    <source>
        <dbReference type="ARBA" id="ARBA00022737"/>
    </source>
</evidence>
<dbReference type="AlphaFoldDB" id="A0AAV5FZY5"/>
<keyword evidence="5" id="KW-1185">Reference proteome</keyword>
<comment type="caution">
    <text evidence="4">The sequence shown here is derived from an EMBL/GenBank/DDBJ whole genome shotgun (WGS) entry which is preliminary data.</text>
</comment>
<dbReference type="PANTHER" id="PTHR13923">
    <property type="entry name" value="SEC31-RELATED PROTEIN"/>
    <property type="match status" value="1"/>
</dbReference>
<dbReference type="GO" id="GO:0030127">
    <property type="term" value="C:COPII vesicle coat"/>
    <property type="evidence" value="ECO:0007669"/>
    <property type="project" value="TreeGrafter"/>
</dbReference>
<dbReference type="InterPro" id="IPR040251">
    <property type="entry name" value="SEC31-like"/>
</dbReference>
<protein>
    <submittedName>
        <fullName evidence="4">Uncharacterized protein</fullName>
    </submittedName>
</protein>
<name>A0AAV5FZY5_ELECO</name>
<proteinExistence type="predicted"/>
<reference evidence="4" key="2">
    <citation type="submission" date="2021-12" db="EMBL/GenBank/DDBJ databases">
        <title>Resequencing data analysis of finger millet.</title>
        <authorList>
            <person name="Hatakeyama M."/>
            <person name="Aluri S."/>
            <person name="Balachadran M.T."/>
            <person name="Sivarajan S.R."/>
            <person name="Poveda L."/>
            <person name="Shimizu-Inatsugi R."/>
            <person name="Schlapbach R."/>
            <person name="Sreeman S.M."/>
            <person name="Shimizu K.K."/>
        </authorList>
    </citation>
    <scope>NUCLEOTIDE SEQUENCE</scope>
</reference>
<evidence type="ECO:0000313" key="4">
    <source>
        <dbReference type="EMBL" id="GJN40473.1"/>
    </source>
</evidence>
<accession>A0AAV5FZY5</accession>
<reference evidence="4" key="1">
    <citation type="journal article" date="2018" name="DNA Res.">
        <title>Multiple hybrid de novo genome assembly of finger millet, an orphan allotetraploid crop.</title>
        <authorList>
            <person name="Hatakeyama M."/>
            <person name="Aluri S."/>
            <person name="Balachadran M.T."/>
            <person name="Sivarajan S.R."/>
            <person name="Patrignani A."/>
            <person name="Gruter S."/>
            <person name="Poveda L."/>
            <person name="Shimizu-Inatsugi R."/>
            <person name="Baeten J."/>
            <person name="Francoijs K.J."/>
            <person name="Nataraja K.N."/>
            <person name="Reddy Y.A.N."/>
            <person name="Phadnis S."/>
            <person name="Ravikumar R.L."/>
            <person name="Schlapbach R."/>
            <person name="Sreeman S.M."/>
            <person name="Shimizu K.K."/>
        </authorList>
    </citation>
    <scope>NUCLEOTIDE SEQUENCE</scope>
</reference>
<sequence length="293" mass="31798">MVGKTYVDLLQDLMEKTITLALATGHKRFSASLSKLVENYAELLASQEVCFSESAAAGSSASDTNASYVVNQLSYTTPDPSQNVYQVPQPYSVPSNTYSEVYQQQPTAAYGYNNTYQPQQPTHMFVPPSTPAIPQVIFSIHCQLLVLLQCHSKTVKTFTPANPTGLKNPEQYQQANTLGSQLYTGSANQPYSSGPAAPYLSGPPTTYHQPRSPAQYQTAAPVPPFGAGASVPGTVLLTTSDWDECNFWLAALKRMIKTRQNFRIGFAGTEVLSCFFVLAKLVGECGGVLSWVL</sequence>
<keyword evidence="3" id="KW-0677">Repeat</keyword>
<dbReference type="EMBL" id="BQKI01000128">
    <property type="protein sequence ID" value="GJN40473.1"/>
    <property type="molecule type" value="Genomic_DNA"/>
</dbReference>
<dbReference type="GO" id="GO:0005198">
    <property type="term" value="F:structural molecule activity"/>
    <property type="evidence" value="ECO:0007669"/>
    <property type="project" value="TreeGrafter"/>
</dbReference>
<gene>
    <name evidence="4" type="primary">gb29688</name>
    <name evidence="4" type="ORF">PR202_gb29688</name>
</gene>